<keyword evidence="4" id="KW-1185">Reference proteome</keyword>
<dbReference type="PROSITE" id="PS50966">
    <property type="entry name" value="ZF_SWIM"/>
    <property type="match status" value="1"/>
</dbReference>
<keyword evidence="1" id="KW-0862">Zinc</keyword>
<evidence type="ECO:0000256" key="1">
    <source>
        <dbReference type="PROSITE-ProRule" id="PRU00325"/>
    </source>
</evidence>
<reference evidence="3 4" key="1">
    <citation type="submission" date="2020-10" db="EMBL/GenBank/DDBJ databases">
        <title>Wide distribution of Phycisphaera-like planctomycetes from WD2101 soil group in peatlands and genome analysis of the first cultivated representative.</title>
        <authorList>
            <person name="Dedysh S.N."/>
            <person name="Beletsky A.V."/>
            <person name="Ivanova A."/>
            <person name="Kulichevskaya I.S."/>
            <person name="Suzina N.E."/>
            <person name="Philippov D.A."/>
            <person name="Rakitin A.L."/>
            <person name="Mardanov A.V."/>
            <person name="Ravin N.V."/>
        </authorList>
    </citation>
    <scope>NUCLEOTIDE SEQUENCE [LARGE SCALE GENOMIC DNA]</scope>
    <source>
        <strain evidence="3 4">M1803</strain>
    </source>
</reference>
<dbReference type="EMBL" id="CP063458">
    <property type="protein sequence ID" value="QOV92172.1"/>
    <property type="molecule type" value="Genomic_DNA"/>
</dbReference>
<dbReference type="InterPro" id="IPR007527">
    <property type="entry name" value="Znf_SWIM"/>
</dbReference>
<name>A0A7M2X3Z8_9BACT</name>
<dbReference type="RefSeq" id="WP_206295503.1">
    <property type="nucleotide sequence ID" value="NZ_CP063458.1"/>
</dbReference>
<dbReference type="Proteomes" id="UP000593765">
    <property type="component" value="Chromosome"/>
</dbReference>
<protein>
    <submittedName>
        <fullName evidence="3">Metal-binding protein</fullName>
    </submittedName>
</protein>
<evidence type="ECO:0000259" key="2">
    <source>
        <dbReference type="PROSITE" id="PS50966"/>
    </source>
</evidence>
<evidence type="ECO:0000313" key="3">
    <source>
        <dbReference type="EMBL" id="QOV92172.1"/>
    </source>
</evidence>
<gene>
    <name evidence="3" type="ORF">IPV69_12780</name>
</gene>
<organism evidence="3 4">
    <name type="scientific">Humisphaera borealis</name>
    <dbReference type="NCBI Taxonomy" id="2807512"/>
    <lineage>
        <taxon>Bacteria</taxon>
        <taxon>Pseudomonadati</taxon>
        <taxon>Planctomycetota</taxon>
        <taxon>Phycisphaerae</taxon>
        <taxon>Tepidisphaerales</taxon>
        <taxon>Tepidisphaeraceae</taxon>
        <taxon>Humisphaera</taxon>
    </lineage>
</organism>
<keyword evidence="1" id="KW-0479">Metal-binding</keyword>
<dbReference type="AlphaFoldDB" id="A0A7M2X3Z8"/>
<dbReference type="KEGG" id="hbs:IPV69_12780"/>
<sequence>MNVSLEYNFRSAVVPTASGQTLAFAPNLAREPVAFDAPLRQPVRFREAISALHDVVISDLRFKKKDKSGYIAWKKNQQELAARARHQNVSAVYERLKQAQNQPLPDALAEQFDASRKKYWNARNAYDRHLRQADPELWRKLVPYDPVITVAPDVCLFECFSGDESSYGCLSVDREAAFGRSDEIQFGTTNVDYSWDLYHHFQTLRSYRETRFRLDPHGFESTTAGGGGEHREEKIDLPTSWLRGFMQLQVAMGLPATRITLGREAVYALLAWHKRHRAATSPRALRFELIPGFAPRLVLEPWEQKIETYGPVYDGPPVAPIRVWGVRRLLMMARLLPLVDRFTVHLLGNGLPHFWVAEMGDMRLTLGFSGWTANDWTRASALEMLQSSGVATQHLVGMTAEYLRQSRSATLAEIERGVDRAGPPLRAALSKLANAGQVIYDLHAGVYRWRQIMPKPLGEAEVGPEPDEMRGLREVLASGRTKIDSRTEIPGVGVLLQGHDVEVLVDFDGRVKRGKCLCGWFRRYGLKNGPCRHMMALRYLDPQRLGGAIGAPPLR</sequence>
<keyword evidence="1" id="KW-0863">Zinc-finger</keyword>
<proteinExistence type="predicted"/>
<dbReference type="GO" id="GO:0008270">
    <property type="term" value="F:zinc ion binding"/>
    <property type="evidence" value="ECO:0007669"/>
    <property type="project" value="UniProtKB-KW"/>
</dbReference>
<feature type="domain" description="SWIM-type" evidence="2">
    <location>
        <begin position="501"/>
        <end position="542"/>
    </location>
</feature>
<accession>A0A7M2X3Z8</accession>
<evidence type="ECO:0000313" key="4">
    <source>
        <dbReference type="Proteomes" id="UP000593765"/>
    </source>
</evidence>